<protein>
    <submittedName>
        <fullName evidence="3">LOW QUALITY PROTEIN: cornifelin homolog A</fullName>
    </submittedName>
</protein>
<dbReference type="PANTHER" id="PTHR15907">
    <property type="entry name" value="DUF614 FAMILY PROTEIN-RELATED"/>
    <property type="match status" value="1"/>
</dbReference>
<gene>
    <name evidence="3" type="primary">LOC108896057</name>
</gene>
<dbReference type="RefSeq" id="XP_018550586.2">
    <property type="nucleotide sequence ID" value="XM_018695070.2"/>
</dbReference>
<proteinExistence type="inferred from homology"/>
<evidence type="ECO:0000313" key="2">
    <source>
        <dbReference type="Proteomes" id="UP000694890"/>
    </source>
</evidence>
<dbReference type="InterPro" id="IPR006461">
    <property type="entry name" value="PLAC_motif_containing"/>
</dbReference>
<evidence type="ECO:0000313" key="3">
    <source>
        <dbReference type="RefSeq" id="XP_018550586.2"/>
    </source>
</evidence>
<reference evidence="3" key="1">
    <citation type="submission" date="2025-08" db="UniProtKB">
        <authorList>
            <consortium name="RefSeq"/>
        </authorList>
    </citation>
    <scope>IDENTIFICATION</scope>
    <source>
        <tissue evidence="3">Brain</tissue>
    </source>
</reference>
<dbReference type="Proteomes" id="UP000694890">
    <property type="component" value="Linkage group LG17"/>
</dbReference>
<evidence type="ECO:0000256" key="1">
    <source>
        <dbReference type="ARBA" id="ARBA00009024"/>
    </source>
</evidence>
<dbReference type="NCBIfam" id="TIGR01571">
    <property type="entry name" value="A_thal_Cys_rich"/>
    <property type="match status" value="1"/>
</dbReference>
<dbReference type="KEGG" id="lcf:108896057"/>
<sequence length="150" mass="16401">MATQPLTKWNGGLFDCFEDINTCCYGFWCCPCLAGTVIGRFGENRCLLLCDLCSPGALNSCGTPLFVPPAALSLRAAIRNRYGIKGSICKDIAASCFCVWCSWCQMHRELKHRNQAPTVVNMQPAPVVMVQRGAPPAVFMNQPGVIMSSY</sequence>
<dbReference type="AlphaFoldDB" id="A0AAJ7QA39"/>
<comment type="similarity">
    <text evidence="1">Belongs to the cornifelin family.</text>
</comment>
<dbReference type="Pfam" id="PF04749">
    <property type="entry name" value="PLAC8"/>
    <property type="match status" value="1"/>
</dbReference>
<accession>A0AAJ7QA39</accession>
<dbReference type="GeneID" id="108896057"/>
<name>A0AAJ7QA39_LATCA</name>
<organism evidence="2 3">
    <name type="scientific">Lates calcarifer</name>
    <name type="common">Barramundi</name>
    <name type="synonym">Holocentrus calcarifer</name>
    <dbReference type="NCBI Taxonomy" id="8187"/>
    <lineage>
        <taxon>Eukaryota</taxon>
        <taxon>Metazoa</taxon>
        <taxon>Chordata</taxon>
        <taxon>Craniata</taxon>
        <taxon>Vertebrata</taxon>
        <taxon>Euteleostomi</taxon>
        <taxon>Actinopterygii</taxon>
        <taxon>Neopterygii</taxon>
        <taxon>Teleostei</taxon>
        <taxon>Neoteleostei</taxon>
        <taxon>Acanthomorphata</taxon>
        <taxon>Carangaria</taxon>
        <taxon>Carangaria incertae sedis</taxon>
        <taxon>Centropomidae</taxon>
        <taxon>Lates</taxon>
    </lineage>
</organism>